<feature type="domain" description="AMIN-like" evidence="2">
    <location>
        <begin position="56"/>
        <end position="187"/>
    </location>
</feature>
<dbReference type="InterPro" id="IPR056303">
    <property type="entry name" value="AMIN-like"/>
</dbReference>
<evidence type="ECO:0000313" key="3">
    <source>
        <dbReference type="EMBL" id="MDC2954961.1"/>
    </source>
</evidence>
<evidence type="ECO:0000313" key="4">
    <source>
        <dbReference type="Proteomes" id="UP001221328"/>
    </source>
</evidence>
<evidence type="ECO:0000256" key="1">
    <source>
        <dbReference type="SAM" id="SignalP"/>
    </source>
</evidence>
<name>A0ABT5FR64_9ACTN</name>
<dbReference type="EMBL" id="JAQOSK010000003">
    <property type="protein sequence ID" value="MDC2954961.1"/>
    <property type="molecule type" value="Genomic_DNA"/>
</dbReference>
<dbReference type="Proteomes" id="UP001221328">
    <property type="component" value="Unassembled WGS sequence"/>
</dbReference>
<proteinExistence type="predicted"/>
<comment type="caution">
    <text evidence="3">The sequence shown here is derived from an EMBL/GenBank/DDBJ whole genome shotgun (WGS) entry which is preliminary data.</text>
</comment>
<protein>
    <recommendedName>
        <fullName evidence="2">AMIN-like domain-containing protein</fullName>
    </recommendedName>
</protein>
<evidence type="ECO:0000259" key="2">
    <source>
        <dbReference type="Pfam" id="PF24837"/>
    </source>
</evidence>
<feature type="signal peptide" evidence="1">
    <location>
        <begin position="1"/>
        <end position="22"/>
    </location>
</feature>
<sequence>MKRSRSAWAAVALLVTALGASALPVEAATAATARTTACPTGWGSLPKTHSASTSTPVKNVRTGRHTCYDRMVIDIPGANRSALGYSVGYVTHLYQDGSGREIHVGGGAILEVRINAPAYDPETGKPTYPAKAGRPLPGVDLTGYRAFRDTRFGASFEGYTQLGLGVRTRLPFRVLRTDGHVIVDVAHSWNGTP</sequence>
<dbReference type="Pfam" id="PF24837">
    <property type="entry name" value="AMIN-like"/>
    <property type="match status" value="1"/>
</dbReference>
<dbReference type="RefSeq" id="WP_200701630.1">
    <property type="nucleotide sequence ID" value="NZ_JAQOSK010000003.1"/>
</dbReference>
<keyword evidence="4" id="KW-1185">Reference proteome</keyword>
<reference evidence="3 4" key="1">
    <citation type="journal article" date="2015" name="Int. J. Syst. Evol. Microbiol.">
        <title>Streptomyces gilvifuscus sp. nov., an actinomycete that produces antibacterial compounds isolated from soil.</title>
        <authorList>
            <person name="Nguyen T.M."/>
            <person name="Kim J."/>
        </authorList>
    </citation>
    <scope>NUCLEOTIDE SEQUENCE [LARGE SCALE GENOMIC DNA]</scope>
    <source>
        <strain evidence="3 4">T113</strain>
    </source>
</reference>
<organism evidence="3 4">
    <name type="scientific">Streptomyces gilvifuscus</name>
    <dbReference type="NCBI Taxonomy" id="1550617"/>
    <lineage>
        <taxon>Bacteria</taxon>
        <taxon>Bacillati</taxon>
        <taxon>Actinomycetota</taxon>
        <taxon>Actinomycetes</taxon>
        <taxon>Kitasatosporales</taxon>
        <taxon>Streptomycetaceae</taxon>
        <taxon>Streptomyces</taxon>
    </lineage>
</organism>
<gene>
    <name evidence="3" type="ORF">PO587_10835</name>
</gene>
<accession>A0ABT5FR64</accession>
<feature type="chain" id="PRO_5045882465" description="AMIN-like domain-containing protein" evidence="1">
    <location>
        <begin position="23"/>
        <end position="193"/>
    </location>
</feature>
<keyword evidence="1" id="KW-0732">Signal</keyword>